<proteinExistence type="predicted"/>
<dbReference type="EMBL" id="LAZR01021041">
    <property type="protein sequence ID" value="KKL86680.1"/>
    <property type="molecule type" value="Genomic_DNA"/>
</dbReference>
<accession>A0A0F9HY95</accession>
<name>A0A0F9HY95_9ZZZZ</name>
<protein>
    <submittedName>
        <fullName evidence="1">Uncharacterized protein</fullName>
    </submittedName>
</protein>
<gene>
    <name evidence="1" type="ORF">LCGC14_1942300</name>
</gene>
<dbReference type="AlphaFoldDB" id="A0A0F9HY95"/>
<organism evidence="1">
    <name type="scientific">marine sediment metagenome</name>
    <dbReference type="NCBI Taxonomy" id="412755"/>
    <lineage>
        <taxon>unclassified sequences</taxon>
        <taxon>metagenomes</taxon>
        <taxon>ecological metagenomes</taxon>
    </lineage>
</organism>
<dbReference type="Gene3D" id="3.40.630.40">
    <property type="entry name" value="Zn-dependent exopeptidases"/>
    <property type="match status" value="1"/>
</dbReference>
<sequence length="97" mass="11087">YKQGCENSERYARLFADLFPDEMRAGRSSNVHEALPRPHWTSRARHCLYRHQMPAILCEVGFATHAIDRAFIISERGVNVISQYLARATIAAAQLKE</sequence>
<comment type="caution">
    <text evidence="1">The sequence shown here is derived from an EMBL/GenBank/DDBJ whole genome shotgun (WGS) entry which is preliminary data.</text>
</comment>
<evidence type="ECO:0000313" key="1">
    <source>
        <dbReference type="EMBL" id="KKL86680.1"/>
    </source>
</evidence>
<dbReference type="SUPFAM" id="SSF53187">
    <property type="entry name" value="Zn-dependent exopeptidases"/>
    <property type="match status" value="1"/>
</dbReference>
<feature type="non-terminal residue" evidence="1">
    <location>
        <position position="1"/>
    </location>
</feature>
<reference evidence="1" key="1">
    <citation type="journal article" date="2015" name="Nature">
        <title>Complex archaea that bridge the gap between prokaryotes and eukaryotes.</title>
        <authorList>
            <person name="Spang A."/>
            <person name="Saw J.H."/>
            <person name="Jorgensen S.L."/>
            <person name="Zaremba-Niedzwiedzka K."/>
            <person name="Martijn J."/>
            <person name="Lind A.E."/>
            <person name="van Eijk R."/>
            <person name="Schleper C."/>
            <person name="Guy L."/>
            <person name="Ettema T.J."/>
        </authorList>
    </citation>
    <scope>NUCLEOTIDE SEQUENCE</scope>
</reference>